<dbReference type="EMBL" id="CP011390">
    <property type="protein sequence ID" value="ANE53494.1"/>
    <property type="molecule type" value="Genomic_DNA"/>
</dbReference>
<proteinExistence type="predicted"/>
<evidence type="ECO:0000313" key="2">
    <source>
        <dbReference type="EMBL" id="ANE53494.1"/>
    </source>
</evidence>
<dbReference type="Proteomes" id="UP000077177">
    <property type="component" value="Chromosome"/>
</dbReference>
<dbReference type="PATRIC" id="fig|1492898.3.peg.3027"/>
<dbReference type="Gene3D" id="2.120.10.30">
    <property type="entry name" value="TolB, C-terminal domain"/>
    <property type="match status" value="1"/>
</dbReference>
<gene>
    <name evidence="2" type="ORF">SY85_14020</name>
</gene>
<dbReference type="PANTHER" id="PTHR19328:SF75">
    <property type="entry name" value="ALDOSE SUGAR DEHYDROGENASE YLII"/>
    <property type="match status" value="1"/>
</dbReference>
<protein>
    <recommendedName>
        <fullName evidence="1">Glucose/Sorbosone dehydrogenase domain-containing protein</fullName>
    </recommendedName>
</protein>
<name>A0A172U2Y7_9BACT</name>
<reference evidence="3" key="1">
    <citation type="submission" date="2015-01" db="EMBL/GenBank/DDBJ databases">
        <title>Flavisolibacter sp./LCS9/ whole genome sequencing.</title>
        <authorList>
            <person name="Kim M.K."/>
            <person name="Srinivasan S."/>
            <person name="Lee J.-J."/>
        </authorList>
    </citation>
    <scope>NUCLEOTIDE SEQUENCE [LARGE SCALE GENOMIC DNA]</scope>
    <source>
        <strain evidence="3">LCS9</strain>
    </source>
</reference>
<reference evidence="2 3" key="2">
    <citation type="journal article" date="2016" name="Int. J. Syst. Evol. Microbiol.">
        <title>Flavisolibacter tropicus sp. nov., isolated from tropical soil.</title>
        <authorList>
            <person name="Lee J.J."/>
            <person name="Kang M.S."/>
            <person name="Kim G.S."/>
            <person name="Lee C.S."/>
            <person name="Lim S."/>
            <person name="Lee J."/>
            <person name="Roh S.H."/>
            <person name="Kang H."/>
            <person name="Ha J.M."/>
            <person name="Bae S."/>
            <person name="Jung H.Y."/>
            <person name="Kim M.K."/>
        </authorList>
    </citation>
    <scope>NUCLEOTIDE SEQUENCE [LARGE SCALE GENOMIC DNA]</scope>
    <source>
        <strain evidence="2 3">LCS9</strain>
    </source>
</reference>
<organism evidence="2 3">
    <name type="scientific">Flavisolibacter tropicus</name>
    <dbReference type="NCBI Taxonomy" id="1492898"/>
    <lineage>
        <taxon>Bacteria</taxon>
        <taxon>Pseudomonadati</taxon>
        <taxon>Bacteroidota</taxon>
        <taxon>Chitinophagia</taxon>
        <taxon>Chitinophagales</taxon>
        <taxon>Chitinophagaceae</taxon>
        <taxon>Flavisolibacter</taxon>
    </lineage>
</organism>
<dbReference type="STRING" id="1492898.SY85_14020"/>
<dbReference type="InterPro" id="IPR012938">
    <property type="entry name" value="Glc/Sorbosone_DH"/>
</dbReference>
<dbReference type="Pfam" id="PF07995">
    <property type="entry name" value="GSDH"/>
    <property type="match status" value="1"/>
</dbReference>
<keyword evidence="3" id="KW-1185">Reference proteome</keyword>
<dbReference type="AlphaFoldDB" id="A0A172U2Y7"/>
<evidence type="ECO:0000259" key="1">
    <source>
        <dbReference type="Pfam" id="PF07995"/>
    </source>
</evidence>
<dbReference type="KEGG" id="fla:SY85_14020"/>
<feature type="domain" description="Glucose/Sorbosone dehydrogenase" evidence="1">
    <location>
        <begin position="40"/>
        <end position="380"/>
    </location>
</feature>
<dbReference type="PANTHER" id="PTHR19328">
    <property type="entry name" value="HEDGEHOG-INTERACTING PROTEIN"/>
    <property type="match status" value="1"/>
</dbReference>
<dbReference type="InterPro" id="IPR011042">
    <property type="entry name" value="6-blade_b-propeller_TolB-like"/>
</dbReference>
<accession>A0A172U2Y7</accession>
<evidence type="ECO:0000313" key="3">
    <source>
        <dbReference type="Proteomes" id="UP000077177"/>
    </source>
</evidence>
<dbReference type="InterPro" id="IPR011041">
    <property type="entry name" value="Quinoprot_gluc/sorb_DH_b-prop"/>
</dbReference>
<sequence>MTVLLTILLSLLVTVGCRKNEQPPSQNLDLQLVADNFVSPVVLLESPDSTHRLFVVDQVGKVWILDASGKRLLRPFIDISSKIVPLVSGYDERGLLGMAFHPDFKTNGKFYLFYTAPPPTASPSRDSSTAQPTIWNNMSRVSEFQVSAANPNQALLNSERIILEELHPQSNNNGGTIAFGPDGYLYISIGDGGNQNDIGPGHEKDWYHANAGGNGQDIEANLMGDILRIDINGSGNNQNYSIPPSNPFVGTAGRDEIYAYGFRNPYRFSFDKGDMQSLYVADVGQSLYEEINRVVKGGNYGWNVREGTYCFNAADETKTLTTCPDRDTFNNLLLDPVIEMRHLTNPAGGETVAIVGGFVYRGQDIPDLDGWYIFGGLSASARSPEGQIFLTSPSSSISDWPFQKITFASYSNNIGYWLKGFGQDLRGEIYILASKSFGPSSNSGKVFKLVVTGGSNA</sequence>
<dbReference type="SUPFAM" id="SSF50952">
    <property type="entry name" value="Soluble quinoprotein glucose dehydrogenase"/>
    <property type="match status" value="1"/>
</dbReference>